<keyword evidence="1" id="KW-0863">Zinc-finger</keyword>
<name>A0A2T6ZN29_TUBBO</name>
<dbReference type="PROSITE" id="PS50157">
    <property type="entry name" value="ZINC_FINGER_C2H2_2"/>
    <property type="match status" value="1"/>
</dbReference>
<dbReference type="InterPro" id="IPR013087">
    <property type="entry name" value="Znf_C2H2_type"/>
</dbReference>
<evidence type="ECO:0000313" key="5">
    <source>
        <dbReference type="Proteomes" id="UP000244722"/>
    </source>
</evidence>
<dbReference type="SMART" id="SM00355">
    <property type="entry name" value="ZnF_C2H2"/>
    <property type="match status" value="2"/>
</dbReference>
<dbReference type="Gene3D" id="3.30.160.60">
    <property type="entry name" value="Classic Zinc Finger"/>
    <property type="match status" value="1"/>
</dbReference>
<dbReference type="PROSITE" id="PS00028">
    <property type="entry name" value="ZINC_FINGER_C2H2_1"/>
    <property type="match status" value="1"/>
</dbReference>
<comment type="caution">
    <text evidence="4">The sequence shown here is derived from an EMBL/GenBank/DDBJ whole genome shotgun (WGS) entry which is preliminary data.</text>
</comment>
<feature type="domain" description="C2H2-type" evidence="3">
    <location>
        <begin position="220"/>
        <end position="249"/>
    </location>
</feature>
<keyword evidence="1" id="KW-0862">Zinc</keyword>
<keyword evidence="5" id="KW-1185">Reference proteome</keyword>
<protein>
    <recommendedName>
        <fullName evidence="3">C2H2-type domain-containing protein</fullName>
    </recommendedName>
</protein>
<evidence type="ECO:0000256" key="2">
    <source>
        <dbReference type="SAM" id="MobiDB-lite"/>
    </source>
</evidence>
<evidence type="ECO:0000313" key="4">
    <source>
        <dbReference type="EMBL" id="PUU76895.1"/>
    </source>
</evidence>
<evidence type="ECO:0000259" key="3">
    <source>
        <dbReference type="PROSITE" id="PS50157"/>
    </source>
</evidence>
<dbReference type="Proteomes" id="UP000244722">
    <property type="component" value="Unassembled WGS sequence"/>
</dbReference>
<gene>
    <name evidence="4" type="ORF">B9Z19DRAFT_219203</name>
</gene>
<keyword evidence="1" id="KW-0479">Metal-binding</keyword>
<dbReference type="OrthoDB" id="5305647at2759"/>
<accession>A0A2T6ZN29</accession>
<sequence length="289" mass="31152">MGDRGGGSFGQEFDSSDFLNWAPDYRSYYQPVEWDPEASAPKAPLNQPLPPPSDLTSYTYSPFVPVGLGLEEVGLEEIGLEEVGLEEVGLEEVGLEEVGLGHLRMASGDPLPSPWPTHASPTAPPLQEDFRFSGTPAGPEPMTTGQDGGDSPSSNSYLEPSPPAFEDSMSSCAGSPAMPGTPTGAPLPKAAVEVRPASVINHQGRRRRGVSRASGPASTYCCPYKCGGTFTSNSARVRHVNENHGTVKYFYCPDRQCPRSRRGFPRLFNLQVHVKGRKHSRVDLSNYEG</sequence>
<evidence type="ECO:0000256" key="1">
    <source>
        <dbReference type="PROSITE-ProRule" id="PRU00042"/>
    </source>
</evidence>
<feature type="region of interest" description="Disordered" evidence="2">
    <location>
        <begin position="36"/>
        <end position="57"/>
    </location>
</feature>
<dbReference type="EMBL" id="NESQ01000170">
    <property type="protein sequence ID" value="PUU76895.1"/>
    <property type="molecule type" value="Genomic_DNA"/>
</dbReference>
<reference evidence="4 5" key="1">
    <citation type="submission" date="2017-04" db="EMBL/GenBank/DDBJ databases">
        <title>Draft genome sequence of Tuber borchii Vittad., a whitish edible truffle.</title>
        <authorList>
            <consortium name="DOE Joint Genome Institute"/>
            <person name="Murat C."/>
            <person name="Kuo A."/>
            <person name="Barry K.W."/>
            <person name="Clum A."/>
            <person name="Dockter R.B."/>
            <person name="Fauchery L."/>
            <person name="Iotti M."/>
            <person name="Kohler A."/>
            <person name="Labutti K."/>
            <person name="Lindquist E.A."/>
            <person name="Lipzen A."/>
            <person name="Ohm R.A."/>
            <person name="Wang M."/>
            <person name="Grigoriev I.V."/>
            <person name="Zambonelli A."/>
            <person name="Martin F.M."/>
        </authorList>
    </citation>
    <scope>NUCLEOTIDE SEQUENCE [LARGE SCALE GENOMIC DNA]</scope>
    <source>
        <strain evidence="4 5">Tbo3840</strain>
    </source>
</reference>
<dbReference type="AlphaFoldDB" id="A0A2T6ZN29"/>
<feature type="region of interest" description="Disordered" evidence="2">
    <location>
        <begin position="106"/>
        <end position="188"/>
    </location>
</feature>
<organism evidence="4 5">
    <name type="scientific">Tuber borchii</name>
    <name type="common">White truffle</name>
    <dbReference type="NCBI Taxonomy" id="42251"/>
    <lineage>
        <taxon>Eukaryota</taxon>
        <taxon>Fungi</taxon>
        <taxon>Dikarya</taxon>
        <taxon>Ascomycota</taxon>
        <taxon>Pezizomycotina</taxon>
        <taxon>Pezizomycetes</taxon>
        <taxon>Pezizales</taxon>
        <taxon>Tuberaceae</taxon>
        <taxon>Tuber</taxon>
    </lineage>
</organism>
<dbReference type="GO" id="GO:0008270">
    <property type="term" value="F:zinc ion binding"/>
    <property type="evidence" value="ECO:0007669"/>
    <property type="project" value="UniProtKB-KW"/>
</dbReference>
<proteinExistence type="predicted"/>